<accession>A0A8K0R7V6</accession>
<name>A0A8K0R7V6_9PLEO</name>
<dbReference type="OrthoDB" id="5335351at2759"/>
<protein>
    <submittedName>
        <fullName evidence="2">Uncharacterized protein</fullName>
    </submittedName>
</protein>
<gene>
    <name evidence="2" type="ORF">FB567DRAFT_526730</name>
</gene>
<feature type="region of interest" description="Disordered" evidence="1">
    <location>
        <begin position="1"/>
        <end position="103"/>
    </location>
</feature>
<evidence type="ECO:0000313" key="3">
    <source>
        <dbReference type="Proteomes" id="UP000813461"/>
    </source>
</evidence>
<dbReference type="Proteomes" id="UP000813461">
    <property type="component" value="Unassembled WGS sequence"/>
</dbReference>
<feature type="compositionally biased region" description="Polar residues" evidence="1">
    <location>
        <begin position="1"/>
        <end position="16"/>
    </location>
</feature>
<feature type="compositionally biased region" description="Acidic residues" evidence="1">
    <location>
        <begin position="84"/>
        <end position="101"/>
    </location>
</feature>
<sequence>MTNDPDNNSESSLPTHSIQILPSSPPALPQSSVSFEKLEVMNEPPHPKSEPPATQLDEASKPLLRRVNSEDTERPQSAQRVHDESDEQMEEDSEEELDDADPADKIVDFDWNALHERYHQAMAGCHDEEGELAREWESLMNFFRIWAESGHDQETDRTFQRLSTRTAYVQNSEEKLESTRKHYVDVVKAFESALNLLRGFGG</sequence>
<evidence type="ECO:0000313" key="2">
    <source>
        <dbReference type="EMBL" id="KAH7087006.1"/>
    </source>
</evidence>
<dbReference type="EMBL" id="JAGMVJ010000010">
    <property type="protein sequence ID" value="KAH7087006.1"/>
    <property type="molecule type" value="Genomic_DNA"/>
</dbReference>
<reference evidence="2" key="1">
    <citation type="journal article" date="2021" name="Nat. Commun.">
        <title>Genetic determinants of endophytism in the Arabidopsis root mycobiome.</title>
        <authorList>
            <person name="Mesny F."/>
            <person name="Miyauchi S."/>
            <person name="Thiergart T."/>
            <person name="Pickel B."/>
            <person name="Atanasova L."/>
            <person name="Karlsson M."/>
            <person name="Huettel B."/>
            <person name="Barry K.W."/>
            <person name="Haridas S."/>
            <person name="Chen C."/>
            <person name="Bauer D."/>
            <person name="Andreopoulos W."/>
            <person name="Pangilinan J."/>
            <person name="LaButti K."/>
            <person name="Riley R."/>
            <person name="Lipzen A."/>
            <person name="Clum A."/>
            <person name="Drula E."/>
            <person name="Henrissat B."/>
            <person name="Kohler A."/>
            <person name="Grigoriev I.V."/>
            <person name="Martin F.M."/>
            <person name="Hacquard S."/>
        </authorList>
    </citation>
    <scope>NUCLEOTIDE SEQUENCE</scope>
    <source>
        <strain evidence="2">MPI-SDFR-AT-0120</strain>
    </source>
</reference>
<comment type="caution">
    <text evidence="2">The sequence shown here is derived from an EMBL/GenBank/DDBJ whole genome shotgun (WGS) entry which is preliminary data.</text>
</comment>
<organism evidence="2 3">
    <name type="scientific">Paraphoma chrysanthemicola</name>
    <dbReference type="NCBI Taxonomy" id="798071"/>
    <lineage>
        <taxon>Eukaryota</taxon>
        <taxon>Fungi</taxon>
        <taxon>Dikarya</taxon>
        <taxon>Ascomycota</taxon>
        <taxon>Pezizomycotina</taxon>
        <taxon>Dothideomycetes</taxon>
        <taxon>Pleosporomycetidae</taxon>
        <taxon>Pleosporales</taxon>
        <taxon>Pleosporineae</taxon>
        <taxon>Phaeosphaeriaceae</taxon>
        <taxon>Paraphoma</taxon>
    </lineage>
</organism>
<dbReference type="AlphaFoldDB" id="A0A8K0R7V6"/>
<feature type="compositionally biased region" description="Basic and acidic residues" evidence="1">
    <location>
        <begin position="36"/>
        <end position="49"/>
    </location>
</feature>
<proteinExistence type="predicted"/>
<keyword evidence="3" id="KW-1185">Reference proteome</keyword>
<evidence type="ECO:0000256" key="1">
    <source>
        <dbReference type="SAM" id="MobiDB-lite"/>
    </source>
</evidence>